<gene>
    <name evidence="9" type="ORF">MGAD_00380</name>
</gene>
<keyword evidence="7" id="KW-0003">3Fe-4S</keyword>
<evidence type="ECO:0000256" key="4">
    <source>
        <dbReference type="ARBA" id="ARBA00022982"/>
    </source>
</evidence>
<comment type="cofactor">
    <cofactor evidence="1">
        <name>[3Fe-4S] cluster</name>
        <dbReference type="ChEBI" id="CHEBI:21137"/>
    </cofactor>
</comment>
<evidence type="ECO:0000256" key="6">
    <source>
        <dbReference type="ARBA" id="ARBA00023014"/>
    </source>
</evidence>
<evidence type="ECO:0000256" key="7">
    <source>
        <dbReference type="ARBA" id="ARBA00023291"/>
    </source>
</evidence>
<dbReference type="GO" id="GO:0046872">
    <property type="term" value="F:metal ion binding"/>
    <property type="evidence" value="ECO:0007669"/>
    <property type="project" value="UniProtKB-KW"/>
</dbReference>
<keyword evidence="5" id="KW-0408">Iron</keyword>
<dbReference type="InterPro" id="IPR010693">
    <property type="entry name" value="Divergent_4Fe-4S_mono-cluster"/>
</dbReference>
<dbReference type="PANTHER" id="PTHR36923:SF3">
    <property type="entry name" value="FERREDOXIN"/>
    <property type="match status" value="1"/>
</dbReference>
<dbReference type="PANTHER" id="PTHR36923">
    <property type="entry name" value="FERREDOXIN"/>
    <property type="match status" value="1"/>
</dbReference>
<dbReference type="RefSeq" id="WP_163683928.1">
    <property type="nucleotide sequence ID" value="NZ_AP022608.1"/>
</dbReference>
<dbReference type="AlphaFoldDB" id="A0A7I7WGZ9"/>
<dbReference type="KEGG" id="mgad:MGAD_00380"/>
<reference evidence="9 10" key="1">
    <citation type="journal article" date="2019" name="Emerg. Microbes Infect.">
        <title>Comprehensive subspecies identification of 175 nontuberculous mycobacteria species based on 7547 genomic profiles.</title>
        <authorList>
            <person name="Matsumoto Y."/>
            <person name="Kinjo T."/>
            <person name="Motooka D."/>
            <person name="Nabeya D."/>
            <person name="Jung N."/>
            <person name="Uechi K."/>
            <person name="Horii T."/>
            <person name="Iida T."/>
            <person name="Fujita J."/>
            <person name="Nakamura S."/>
        </authorList>
    </citation>
    <scope>NUCLEOTIDE SEQUENCE [LARGE SCALE GENOMIC DNA]</scope>
    <source>
        <strain evidence="9 10">JCM 12688</strain>
    </source>
</reference>
<organism evidence="9 10">
    <name type="scientific">Mycolicibacterium gadium</name>
    <name type="common">Mycobacterium gadium</name>
    <dbReference type="NCBI Taxonomy" id="1794"/>
    <lineage>
        <taxon>Bacteria</taxon>
        <taxon>Bacillati</taxon>
        <taxon>Actinomycetota</taxon>
        <taxon>Actinomycetes</taxon>
        <taxon>Mycobacteriales</taxon>
        <taxon>Mycobacteriaceae</taxon>
        <taxon>Mycolicibacterium</taxon>
    </lineage>
</organism>
<evidence type="ECO:0000256" key="5">
    <source>
        <dbReference type="ARBA" id="ARBA00023004"/>
    </source>
</evidence>
<sequence>MRIAGDREICMAAGVCVMTADKTFDQDEDGIVVLASDHVSAGEENVVRNAVRMCPSGALRIVTDIV</sequence>
<keyword evidence="2" id="KW-0813">Transport</keyword>
<evidence type="ECO:0000256" key="1">
    <source>
        <dbReference type="ARBA" id="ARBA00001927"/>
    </source>
</evidence>
<feature type="domain" description="Divergent 4Fe-4S mono-cluster" evidence="8">
    <location>
        <begin position="2"/>
        <end position="63"/>
    </location>
</feature>
<evidence type="ECO:0000259" key="8">
    <source>
        <dbReference type="Pfam" id="PF06902"/>
    </source>
</evidence>
<keyword evidence="4" id="KW-0249">Electron transport</keyword>
<dbReference type="EMBL" id="AP022608">
    <property type="protein sequence ID" value="BBZ15703.1"/>
    <property type="molecule type" value="Genomic_DNA"/>
</dbReference>
<dbReference type="Proteomes" id="UP000466187">
    <property type="component" value="Chromosome"/>
</dbReference>
<dbReference type="Gene3D" id="3.30.70.20">
    <property type="match status" value="1"/>
</dbReference>
<evidence type="ECO:0000313" key="10">
    <source>
        <dbReference type="Proteomes" id="UP000466187"/>
    </source>
</evidence>
<proteinExistence type="predicted"/>
<keyword evidence="6" id="KW-0411">Iron-sulfur</keyword>
<evidence type="ECO:0000256" key="2">
    <source>
        <dbReference type="ARBA" id="ARBA00022448"/>
    </source>
</evidence>
<evidence type="ECO:0000313" key="9">
    <source>
        <dbReference type="EMBL" id="BBZ15703.1"/>
    </source>
</evidence>
<accession>A0A7I7WGZ9</accession>
<keyword evidence="3" id="KW-0479">Metal-binding</keyword>
<protein>
    <submittedName>
        <fullName evidence="9">Ferredoxin</fullName>
    </submittedName>
</protein>
<dbReference type="InterPro" id="IPR051269">
    <property type="entry name" value="Fe-S_cluster_ET"/>
</dbReference>
<dbReference type="GO" id="GO:0051538">
    <property type="term" value="F:3 iron, 4 sulfur cluster binding"/>
    <property type="evidence" value="ECO:0007669"/>
    <property type="project" value="UniProtKB-KW"/>
</dbReference>
<dbReference type="Pfam" id="PF06902">
    <property type="entry name" value="Fer4_19"/>
    <property type="match status" value="1"/>
</dbReference>
<evidence type="ECO:0000256" key="3">
    <source>
        <dbReference type="ARBA" id="ARBA00022723"/>
    </source>
</evidence>
<dbReference type="SUPFAM" id="SSF54862">
    <property type="entry name" value="4Fe-4S ferredoxins"/>
    <property type="match status" value="1"/>
</dbReference>
<name>A0A7I7WGZ9_MYCGU</name>